<dbReference type="PANTHER" id="PTHR45649:SF11">
    <property type="entry name" value="TRANSPORTER, PUTATIVE (EUROFUNG)-RELATED"/>
    <property type="match status" value="1"/>
</dbReference>
<dbReference type="GO" id="GO:0016020">
    <property type="term" value="C:membrane"/>
    <property type="evidence" value="ECO:0007669"/>
    <property type="project" value="UniProtKB-SubCell"/>
</dbReference>
<dbReference type="EMBL" id="KN847478">
    <property type="protein sequence ID" value="KIX04733.1"/>
    <property type="molecule type" value="Genomic_DNA"/>
</dbReference>
<dbReference type="Proteomes" id="UP000053617">
    <property type="component" value="Unassembled WGS sequence"/>
</dbReference>
<dbReference type="GeneID" id="25293674"/>
<sequence length="457" mass="50143">MTTRLQCNPSSNESLPWDWPSPSPTPGLDICNFGQNLIYGGSQVVIFGLIVAFAAQFIITLGLKKTKRFAAFVIGWMSILAWWIVTSSGLSLAAVSVCWVARLFHPSYEIQSYHVWLAFVAVAFITILPLFFAPSKISVTVQATLFLSILGVLLAFIITLATRQQTQPASWIVQDRLGTSGWSDGTAWLLGVTNAMYAFGGTDGVIHISEEMAQPGRRVPQVMSGTMFIGLLTTLSLFLVLMFCMNDLDAVISSSLPSLEIVYQATGSKAATAFVIIWIVAIYILAISSQWVTSGRIAWAFARDGGVPFSHYFSKVDARFGFPVRTTIAAFLFCCCYGLLFLASTTAFNSIVTAAVLFLNITYAVPQAIVLFNGRSKSLPPRYLKTGILLQRVLHVMDHSLGYNDLLPTSPARLGGSDELYKPHYRRTLRADYSLLVHSRKDIPGSSYPMGFDSVCQ</sequence>
<evidence type="ECO:0000256" key="3">
    <source>
        <dbReference type="ARBA" id="ARBA00022692"/>
    </source>
</evidence>
<dbReference type="RefSeq" id="XP_013271869.1">
    <property type="nucleotide sequence ID" value="XM_013416415.1"/>
</dbReference>
<dbReference type="VEuPathDB" id="FungiDB:Z518_05603"/>
<protein>
    <recommendedName>
        <fullName evidence="10">Amino acid permease/ SLC12A domain-containing protein</fullName>
    </recommendedName>
</protein>
<evidence type="ECO:0000256" key="5">
    <source>
        <dbReference type="ARBA" id="ARBA00023136"/>
    </source>
</evidence>
<evidence type="ECO:0000313" key="8">
    <source>
        <dbReference type="EMBL" id="KIX04733.1"/>
    </source>
</evidence>
<dbReference type="STRING" id="1442369.A0A0D2H2S4"/>
<reference evidence="8 9" key="1">
    <citation type="submission" date="2015-01" db="EMBL/GenBank/DDBJ databases">
        <title>The Genome Sequence of Rhinocladiella mackenzie CBS 650.93.</title>
        <authorList>
            <consortium name="The Broad Institute Genomics Platform"/>
            <person name="Cuomo C."/>
            <person name="de Hoog S."/>
            <person name="Gorbushina A."/>
            <person name="Stielow B."/>
            <person name="Teixiera M."/>
            <person name="Abouelleil A."/>
            <person name="Chapman S.B."/>
            <person name="Priest M."/>
            <person name="Young S.K."/>
            <person name="Wortman J."/>
            <person name="Nusbaum C."/>
            <person name="Birren B."/>
        </authorList>
    </citation>
    <scope>NUCLEOTIDE SEQUENCE [LARGE SCALE GENOMIC DNA]</scope>
    <source>
        <strain evidence="8 9">CBS 650.93</strain>
    </source>
</reference>
<evidence type="ECO:0000256" key="4">
    <source>
        <dbReference type="ARBA" id="ARBA00022989"/>
    </source>
</evidence>
<dbReference type="GO" id="GO:0022857">
    <property type="term" value="F:transmembrane transporter activity"/>
    <property type="evidence" value="ECO:0007669"/>
    <property type="project" value="InterPro"/>
</dbReference>
<feature type="region of interest" description="Disordered" evidence="6">
    <location>
        <begin position="1"/>
        <end position="21"/>
    </location>
</feature>
<evidence type="ECO:0008006" key="10">
    <source>
        <dbReference type="Google" id="ProtNLM"/>
    </source>
</evidence>
<evidence type="ECO:0000256" key="1">
    <source>
        <dbReference type="ARBA" id="ARBA00004141"/>
    </source>
</evidence>
<keyword evidence="2" id="KW-0813">Transport</keyword>
<feature type="transmembrane region" description="Helical" evidence="7">
    <location>
        <begin position="44"/>
        <end position="63"/>
    </location>
</feature>
<evidence type="ECO:0000256" key="7">
    <source>
        <dbReference type="SAM" id="Phobius"/>
    </source>
</evidence>
<dbReference type="OrthoDB" id="2417308at2759"/>
<accession>A0A0D2H2S4</accession>
<dbReference type="InterPro" id="IPR002293">
    <property type="entry name" value="AA/rel_permease1"/>
</dbReference>
<keyword evidence="4 7" id="KW-1133">Transmembrane helix</keyword>
<keyword evidence="3 7" id="KW-0812">Transmembrane</keyword>
<evidence type="ECO:0000256" key="6">
    <source>
        <dbReference type="SAM" id="MobiDB-lite"/>
    </source>
</evidence>
<feature type="transmembrane region" description="Helical" evidence="7">
    <location>
        <begin position="69"/>
        <end position="101"/>
    </location>
</feature>
<feature type="transmembrane region" description="Helical" evidence="7">
    <location>
        <begin position="261"/>
        <end position="286"/>
    </location>
</feature>
<name>A0A0D2H2S4_9EURO</name>
<dbReference type="AlphaFoldDB" id="A0A0D2H2S4"/>
<proteinExistence type="predicted"/>
<dbReference type="Pfam" id="PF13520">
    <property type="entry name" value="AA_permease_2"/>
    <property type="match status" value="1"/>
</dbReference>
<comment type="subcellular location">
    <subcellularLocation>
        <location evidence="1">Membrane</location>
        <topology evidence="1">Multi-pass membrane protein</topology>
    </subcellularLocation>
</comment>
<feature type="transmembrane region" description="Helical" evidence="7">
    <location>
        <begin position="222"/>
        <end position="241"/>
    </location>
</feature>
<dbReference type="Gene3D" id="1.20.1740.10">
    <property type="entry name" value="Amino acid/polyamine transporter I"/>
    <property type="match status" value="1"/>
</dbReference>
<evidence type="ECO:0000256" key="2">
    <source>
        <dbReference type="ARBA" id="ARBA00022448"/>
    </source>
</evidence>
<evidence type="ECO:0000313" key="9">
    <source>
        <dbReference type="Proteomes" id="UP000053617"/>
    </source>
</evidence>
<gene>
    <name evidence="8" type="ORF">Z518_05603</name>
</gene>
<feature type="transmembrane region" description="Helical" evidence="7">
    <location>
        <begin position="113"/>
        <end position="133"/>
    </location>
</feature>
<dbReference type="PANTHER" id="PTHR45649">
    <property type="entry name" value="AMINO-ACID PERMEASE BAT1"/>
    <property type="match status" value="1"/>
</dbReference>
<keyword evidence="5 7" id="KW-0472">Membrane</keyword>
<dbReference type="HOGENOM" id="CLU_598708_0_0_1"/>
<feature type="transmembrane region" description="Helical" evidence="7">
    <location>
        <begin position="322"/>
        <end position="344"/>
    </location>
</feature>
<feature type="compositionally biased region" description="Polar residues" evidence="6">
    <location>
        <begin position="1"/>
        <end position="14"/>
    </location>
</feature>
<organism evidence="8 9">
    <name type="scientific">Rhinocladiella mackenziei CBS 650.93</name>
    <dbReference type="NCBI Taxonomy" id="1442369"/>
    <lineage>
        <taxon>Eukaryota</taxon>
        <taxon>Fungi</taxon>
        <taxon>Dikarya</taxon>
        <taxon>Ascomycota</taxon>
        <taxon>Pezizomycotina</taxon>
        <taxon>Eurotiomycetes</taxon>
        <taxon>Chaetothyriomycetidae</taxon>
        <taxon>Chaetothyriales</taxon>
        <taxon>Herpotrichiellaceae</taxon>
        <taxon>Rhinocladiella</taxon>
    </lineage>
</organism>
<feature type="transmembrane region" description="Helical" evidence="7">
    <location>
        <begin position="139"/>
        <end position="161"/>
    </location>
</feature>
<feature type="transmembrane region" description="Helical" evidence="7">
    <location>
        <begin position="350"/>
        <end position="372"/>
    </location>
</feature>
<keyword evidence="9" id="KW-1185">Reference proteome</keyword>